<gene>
    <name evidence="1" type="ORF">BSK51_12685</name>
    <name evidence="2" type="ORF">BSK65_25725</name>
</gene>
<name>A0A1R0ZA49_9BACL</name>
<organism evidence="2 4">
    <name type="scientific">Paenibacillus odorifer</name>
    <dbReference type="NCBI Taxonomy" id="189426"/>
    <lineage>
        <taxon>Bacteria</taxon>
        <taxon>Bacillati</taxon>
        <taxon>Bacillota</taxon>
        <taxon>Bacilli</taxon>
        <taxon>Bacillales</taxon>
        <taxon>Paenibacillaceae</taxon>
        <taxon>Paenibacillus</taxon>
    </lineage>
</organism>
<proteinExistence type="predicted"/>
<comment type="caution">
    <text evidence="2">The sequence shown here is derived from an EMBL/GenBank/DDBJ whole genome shotgun (WGS) entry which is preliminary data.</text>
</comment>
<evidence type="ECO:0000313" key="3">
    <source>
        <dbReference type="Proteomes" id="UP000187313"/>
    </source>
</evidence>
<accession>A0A1R0ZA49</accession>
<protein>
    <submittedName>
        <fullName evidence="2">Uncharacterized protein</fullName>
    </submittedName>
</protein>
<reference evidence="2 4" key="1">
    <citation type="submission" date="2016-11" db="EMBL/GenBank/DDBJ databases">
        <title>Paenibacillus species isolates.</title>
        <authorList>
            <person name="Beno S.M."/>
        </authorList>
    </citation>
    <scope>NUCLEOTIDE SEQUENCE [LARGE SCALE GENOMIC DNA]</scope>
    <source>
        <strain evidence="2 4">FSL H7-0443</strain>
        <strain evidence="1 3">FSL R5-0923</strain>
    </source>
</reference>
<dbReference type="AlphaFoldDB" id="A0A1R0ZA49"/>
<dbReference type="EMBL" id="MPTD01000007">
    <property type="protein sequence ID" value="OMD52216.1"/>
    <property type="molecule type" value="Genomic_DNA"/>
</dbReference>
<dbReference type="Proteomes" id="UP000187425">
    <property type="component" value="Unassembled WGS sequence"/>
</dbReference>
<evidence type="ECO:0000313" key="4">
    <source>
        <dbReference type="Proteomes" id="UP000187425"/>
    </source>
</evidence>
<evidence type="ECO:0000313" key="1">
    <source>
        <dbReference type="EMBL" id="OMD52216.1"/>
    </source>
</evidence>
<dbReference type="RefSeq" id="WP_076286522.1">
    <property type="nucleotide sequence ID" value="NZ_MPTD01000007.1"/>
</dbReference>
<dbReference type="EMBL" id="MPTW01000021">
    <property type="protein sequence ID" value="OME65095.1"/>
    <property type="molecule type" value="Genomic_DNA"/>
</dbReference>
<dbReference type="OrthoDB" id="2641413at2"/>
<keyword evidence="3" id="KW-1185">Reference proteome</keyword>
<sequence length="190" mass="22535">MGRSFANLHIRSNNLENTVEALRKLSERHGEILGKSNNEATEIKVVMYVSKNNENWISVLHDYFVWGTVKEIGKTLSSLIEEPVMTVGYMNEEIFELSFFENGNLQAERIFCEQWTRDEYEQLKEERLNDDYLRKALDIRIEDFEDLISITRPEQAVDKLSEIVRMSLWSDSEWIPHEETLRERFGTYEF</sequence>
<dbReference type="Proteomes" id="UP000187313">
    <property type="component" value="Unassembled WGS sequence"/>
</dbReference>
<evidence type="ECO:0000313" key="2">
    <source>
        <dbReference type="EMBL" id="OME65095.1"/>
    </source>
</evidence>